<dbReference type="InterPro" id="IPR051683">
    <property type="entry name" value="Enoyl-CoA_Hydratase/Isomerase"/>
</dbReference>
<dbReference type="PANTHER" id="PTHR42964">
    <property type="entry name" value="ENOYL-COA HYDRATASE"/>
    <property type="match status" value="1"/>
</dbReference>
<protein>
    <submittedName>
        <fullName evidence="2">Gamma-carboxygeranoyl-CoA hydratase</fullName>
    </submittedName>
</protein>
<evidence type="ECO:0000256" key="1">
    <source>
        <dbReference type="ARBA" id="ARBA00005254"/>
    </source>
</evidence>
<dbReference type="SUPFAM" id="SSF52096">
    <property type="entry name" value="ClpP/crotonase"/>
    <property type="match status" value="1"/>
</dbReference>
<dbReference type="Proteomes" id="UP000031586">
    <property type="component" value="Unassembled WGS sequence"/>
</dbReference>
<evidence type="ECO:0000313" key="2">
    <source>
        <dbReference type="EMBL" id="KIF50686.1"/>
    </source>
</evidence>
<proteinExistence type="inferred from homology"/>
<accession>A0A0C1ZCH1</accession>
<dbReference type="InterPro" id="IPR029045">
    <property type="entry name" value="ClpP/crotonase-like_dom_sf"/>
</dbReference>
<reference evidence="2 3" key="1">
    <citation type="submission" date="2014-07" db="EMBL/GenBank/DDBJ databases">
        <title>Unique and conserved regions in Vibrio harveyi and related species in comparison with the shrimp pathogen Vibrio harveyi CAIM 1792.</title>
        <authorList>
            <person name="Espinoza-Valles I."/>
            <person name="Vora G."/>
            <person name="Leekitcharoenphon P."/>
            <person name="Ussery D."/>
            <person name="Hoj L."/>
            <person name="Gomez-Gil B."/>
        </authorList>
    </citation>
    <scope>NUCLEOTIDE SEQUENCE [LARGE SCALE GENOMIC DNA]</scope>
    <source>
        <strain evidence="3">CAIM 1854 / LMG 25443</strain>
    </source>
</reference>
<dbReference type="PANTHER" id="PTHR42964:SF1">
    <property type="entry name" value="POLYKETIDE BIOSYNTHESIS ENOYL-COA HYDRATASE PKSH-RELATED"/>
    <property type="match status" value="1"/>
</dbReference>
<sequence>MQDHQPSIIPNTQRQDEVLWNVDEFGVATLTLNRTEKHNAFDACMIDLLIHRLDYLALRTDVRCLVLRGNGKHFSSGADLNWMKSMASSTRKQNLEDAQNLARLMHTLDAFPQPTIAVVQGSAFGGALGLICCCDIAIAAENANFCLSEVKLGLVPATISPYVMRAMGNRQARRYILSAEVINAAKAEKFGIVHEVHKLDKIEAVVESLIDSLLLNSPDAMRKAKALCHQCHQNPIDGQLIQYTSQLIADIRVSPQGQDGLQAFLEKREPGWINKPAKGKK</sequence>
<dbReference type="Pfam" id="PF00378">
    <property type="entry name" value="ECH_1"/>
    <property type="match status" value="1"/>
</dbReference>
<gene>
    <name evidence="2" type="ORF">H735_24350</name>
</gene>
<dbReference type="AlphaFoldDB" id="A0A0C1ZCH1"/>
<organism evidence="2 3">
    <name type="scientific">Vibrio owensii CAIM 1854 = LMG 25443</name>
    <dbReference type="NCBI Taxonomy" id="1229493"/>
    <lineage>
        <taxon>Bacteria</taxon>
        <taxon>Pseudomonadati</taxon>
        <taxon>Pseudomonadota</taxon>
        <taxon>Gammaproteobacteria</taxon>
        <taxon>Vibrionales</taxon>
        <taxon>Vibrionaceae</taxon>
        <taxon>Vibrio</taxon>
    </lineage>
</organism>
<dbReference type="RefSeq" id="WP_017188970.1">
    <property type="nucleotide sequence ID" value="NZ_BAOH01000112.1"/>
</dbReference>
<dbReference type="InterPro" id="IPR014748">
    <property type="entry name" value="Enoyl-CoA_hydra_C"/>
</dbReference>
<dbReference type="Gene3D" id="3.90.226.10">
    <property type="entry name" value="2-enoyl-CoA Hydratase, Chain A, domain 1"/>
    <property type="match status" value="1"/>
</dbReference>
<comment type="caution">
    <text evidence="2">The sequence shown here is derived from an EMBL/GenBank/DDBJ whole genome shotgun (WGS) entry which is preliminary data.</text>
</comment>
<dbReference type="EMBL" id="JPRD01000049">
    <property type="protein sequence ID" value="KIF50686.1"/>
    <property type="molecule type" value="Genomic_DNA"/>
</dbReference>
<comment type="similarity">
    <text evidence="1">Belongs to the enoyl-CoA hydratase/isomerase family.</text>
</comment>
<dbReference type="GO" id="GO:0003824">
    <property type="term" value="F:catalytic activity"/>
    <property type="evidence" value="ECO:0007669"/>
    <property type="project" value="UniProtKB-ARBA"/>
</dbReference>
<dbReference type="InterPro" id="IPR001753">
    <property type="entry name" value="Enoyl-CoA_hydra/iso"/>
</dbReference>
<dbReference type="PATRIC" id="fig|1229493.5.peg.4274"/>
<dbReference type="GeneID" id="47102013"/>
<dbReference type="Gene3D" id="1.10.12.10">
    <property type="entry name" value="Lyase 2-enoyl-coa Hydratase, Chain A, domain 2"/>
    <property type="match status" value="1"/>
</dbReference>
<name>A0A0C1ZCH1_9VIBR</name>
<evidence type="ECO:0000313" key="3">
    <source>
        <dbReference type="Proteomes" id="UP000031586"/>
    </source>
</evidence>
<dbReference type="CDD" id="cd06558">
    <property type="entry name" value="crotonase-like"/>
    <property type="match status" value="1"/>
</dbReference>
<dbReference type="GO" id="GO:0008300">
    <property type="term" value="P:isoprenoid catabolic process"/>
    <property type="evidence" value="ECO:0007669"/>
    <property type="project" value="TreeGrafter"/>
</dbReference>